<proteinExistence type="predicted"/>
<feature type="domain" description="C2H2-type" evidence="2">
    <location>
        <begin position="100"/>
        <end position="126"/>
    </location>
</feature>
<keyword evidence="1" id="KW-0862">Zinc</keyword>
<evidence type="ECO:0000256" key="1">
    <source>
        <dbReference type="PROSITE-ProRule" id="PRU00042"/>
    </source>
</evidence>
<protein>
    <submittedName>
        <fullName evidence="4">Jg11244 protein</fullName>
    </submittedName>
    <submittedName>
        <fullName evidence="3">Jg19555 protein</fullName>
    </submittedName>
</protein>
<dbReference type="EMBL" id="CAKXAJ010025255">
    <property type="protein sequence ID" value="CAH2237278.1"/>
    <property type="molecule type" value="Genomic_DNA"/>
</dbReference>
<name>A0A8S4RDL5_9NEOP</name>
<dbReference type="InterPro" id="IPR013087">
    <property type="entry name" value="Znf_C2H2_type"/>
</dbReference>
<dbReference type="PROSITE" id="PS50157">
    <property type="entry name" value="ZINC_FINGER_C2H2_2"/>
    <property type="match status" value="1"/>
</dbReference>
<sequence length="126" mass="15070">MGEERVAKRIFYSELQVGKRKQGGQHLRYKDVLKRHMKRCDMDPSLWEFEAEDRPRWRHSVNKKVSEFEVKRRAEQDARRNEIKARPSPAIYYNIIGGVLMCCQCDRTFKTKSGYASHWRAHQVRS</sequence>
<reference evidence="3" key="1">
    <citation type="submission" date="2022-03" db="EMBL/GenBank/DDBJ databases">
        <authorList>
            <person name="Lindestad O."/>
        </authorList>
    </citation>
    <scope>NUCLEOTIDE SEQUENCE</scope>
</reference>
<evidence type="ECO:0000313" key="3">
    <source>
        <dbReference type="EMBL" id="CAH2233784.1"/>
    </source>
</evidence>
<gene>
    <name evidence="3" type="primary">jg19555</name>
    <name evidence="4" type="synonym">jg11244</name>
    <name evidence="3" type="ORF">PAEG_LOCUS11716</name>
    <name evidence="4" type="ORF">PAEG_LOCUS14575</name>
</gene>
<keyword evidence="5" id="KW-1185">Reference proteome</keyword>
<keyword evidence="1" id="KW-0863">Zinc-finger</keyword>
<evidence type="ECO:0000313" key="5">
    <source>
        <dbReference type="Proteomes" id="UP000838756"/>
    </source>
</evidence>
<dbReference type="Proteomes" id="UP000838756">
    <property type="component" value="Unassembled WGS sequence"/>
</dbReference>
<evidence type="ECO:0000259" key="2">
    <source>
        <dbReference type="PROSITE" id="PS50157"/>
    </source>
</evidence>
<evidence type="ECO:0000313" key="4">
    <source>
        <dbReference type="EMBL" id="CAH2237278.1"/>
    </source>
</evidence>
<dbReference type="PROSITE" id="PS00028">
    <property type="entry name" value="ZINC_FINGER_C2H2_1"/>
    <property type="match status" value="1"/>
</dbReference>
<comment type="caution">
    <text evidence="3">The sequence shown here is derived from an EMBL/GenBank/DDBJ whole genome shotgun (WGS) entry which is preliminary data.</text>
</comment>
<keyword evidence="1" id="KW-0479">Metal-binding</keyword>
<accession>A0A8S4RDL5</accession>
<organism evidence="3 5">
    <name type="scientific">Pararge aegeria aegeria</name>
    <dbReference type="NCBI Taxonomy" id="348720"/>
    <lineage>
        <taxon>Eukaryota</taxon>
        <taxon>Metazoa</taxon>
        <taxon>Ecdysozoa</taxon>
        <taxon>Arthropoda</taxon>
        <taxon>Hexapoda</taxon>
        <taxon>Insecta</taxon>
        <taxon>Pterygota</taxon>
        <taxon>Neoptera</taxon>
        <taxon>Endopterygota</taxon>
        <taxon>Lepidoptera</taxon>
        <taxon>Glossata</taxon>
        <taxon>Ditrysia</taxon>
        <taxon>Papilionoidea</taxon>
        <taxon>Nymphalidae</taxon>
        <taxon>Satyrinae</taxon>
        <taxon>Satyrini</taxon>
        <taxon>Parargina</taxon>
        <taxon>Pararge</taxon>
    </lineage>
</organism>
<dbReference type="AlphaFoldDB" id="A0A8S4RDL5"/>
<dbReference type="EMBL" id="CAKXAJ010025001">
    <property type="protein sequence ID" value="CAH2233784.1"/>
    <property type="molecule type" value="Genomic_DNA"/>
</dbReference>
<dbReference type="OrthoDB" id="410404at2759"/>
<dbReference type="GO" id="GO:0008270">
    <property type="term" value="F:zinc ion binding"/>
    <property type="evidence" value="ECO:0007669"/>
    <property type="project" value="UniProtKB-KW"/>
</dbReference>